<dbReference type="EMBL" id="FQUH01000006">
    <property type="protein sequence ID" value="SHF18333.1"/>
    <property type="molecule type" value="Genomic_DNA"/>
</dbReference>
<accession>A0A1M4ZJV8</accession>
<reference evidence="2" key="1">
    <citation type="submission" date="2016-11" db="EMBL/GenBank/DDBJ databases">
        <authorList>
            <person name="Varghese N."/>
            <person name="Submissions S."/>
        </authorList>
    </citation>
    <scope>NUCLEOTIDE SEQUENCE [LARGE SCALE GENOMIC DNA]</scope>
    <source>
        <strain evidence="2">DSM 21264</strain>
    </source>
</reference>
<dbReference type="AlphaFoldDB" id="A0A1M4ZJV8"/>
<gene>
    <name evidence="1" type="ORF">SAMN02745781_01642</name>
</gene>
<dbReference type="RefSeq" id="WP_077316219.1">
    <property type="nucleotide sequence ID" value="NZ_FQUH01000006.1"/>
</dbReference>
<evidence type="ECO:0000313" key="1">
    <source>
        <dbReference type="EMBL" id="SHF18333.1"/>
    </source>
</evidence>
<dbReference type="SUPFAM" id="SSF55469">
    <property type="entry name" value="FMN-dependent nitroreductase-like"/>
    <property type="match status" value="2"/>
</dbReference>
<keyword evidence="2" id="KW-1185">Reference proteome</keyword>
<sequence>MLTTSFEQNLAGAIEIARSAPSSHNCQPWAVHYSPVSRTGYLAIDRCRALKGLPSLENEMLMSCGIFFQYIETLMRHAGTPLQWTWFDESHTTPTLPQEQDGLICFCPTEQQTANPDAYHDLAEQIRHRHTNRMPYETTTLSARQQFQLREIFTDAPVRLDIWQDQTSRKQVADLVYQYAALDFADKAAWQETYSFIHFDKNKPVEDGFYLHHLFGKIPAYMAWLFRIGFHPKLNRFTRLLRLPQFMAREFSKLTGQGPQYLALSLPDPNPHNLFVTGMRLAQVWLLLEQWGWGIHPLSVLVQHDLPKTTLANTLGMTHLPIFFARFGQIKIAAEVSPRRHLDSILTID</sequence>
<dbReference type="Gene3D" id="3.40.109.10">
    <property type="entry name" value="NADH Oxidase"/>
    <property type="match status" value="1"/>
</dbReference>
<dbReference type="InterPro" id="IPR000415">
    <property type="entry name" value="Nitroreductase-like"/>
</dbReference>
<name>A0A1M4ZJV8_VIBGA</name>
<protein>
    <recommendedName>
        <fullName evidence="3">Nitroreductase family protein</fullName>
    </recommendedName>
</protein>
<organism evidence="1 2">
    <name type="scientific">Vibrio gazogenes DSM 21264 = NBRC 103151</name>
    <dbReference type="NCBI Taxonomy" id="1123492"/>
    <lineage>
        <taxon>Bacteria</taxon>
        <taxon>Pseudomonadati</taxon>
        <taxon>Pseudomonadota</taxon>
        <taxon>Gammaproteobacteria</taxon>
        <taxon>Vibrionales</taxon>
        <taxon>Vibrionaceae</taxon>
        <taxon>Vibrio</taxon>
    </lineage>
</organism>
<evidence type="ECO:0000313" key="2">
    <source>
        <dbReference type="Proteomes" id="UP000184159"/>
    </source>
</evidence>
<evidence type="ECO:0008006" key="3">
    <source>
        <dbReference type="Google" id="ProtNLM"/>
    </source>
</evidence>
<dbReference type="GO" id="GO:0016491">
    <property type="term" value="F:oxidoreductase activity"/>
    <property type="evidence" value="ECO:0007669"/>
    <property type="project" value="InterPro"/>
</dbReference>
<dbReference type="Proteomes" id="UP000184159">
    <property type="component" value="Unassembled WGS sequence"/>
</dbReference>
<proteinExistence type="predicted"/>